<keyword evidence="3" id="KW-1185">Reference proteome</keyword>
<protein>
    <recommendedName>
        <fullName evidence="1">Oligogalacturonate lyase domain-containing protein</fullName>
    </recommendedName>
</protein>
<proteinExistence type="predicted"/>
<gene>
    <name evidence="2" type="ORF">H4W80_003637</name>
</gene>
<dbReference type="Proteomes" id="UP000633509">
    <property type="component" value="Unassembled WGS sequence"/>
</dbReference>
<dbReference type="InterPro" id="IPR015943">
    <property type="entry name" value="WD40/YVTN_repeat-like_dom_sf"/>
</dbReference>
<comment type="caution">
    <text evidence="2">The sequence shown here is derived from an EMBL/GenBank/DDBJ whole genome shotgun (WGS) entry which is preliminary data.</text>
</comment>
<dbReference type="RefSeq" id="WP_192786138.1">
    <property type="nucleotide sequence ID" value="NZ_JADBEK010000001.1"/>
</dbReference>
<dbReference type="InterPro" id="IPR027946">
    <property type="entry name" value="Ogl_dom"/>
</dbReference>
<evidence type="ECO:0000259" key="1">
    <source>
        <dbReference type="Pfam" id="PF14583"/>
    </source>
</evidence>
<feature type="domain" description="Oligogalacturonate lyase" evidence="1">
    <location>
        <begin position="134"/>
        <end position="328"/>
    </location>
</feature>
<dbReference type="Gene3D" id="2.130.10.10">
    <property type="entry name" value="YVTN repeat-like/Quinoprotein amine dehydrogenase"/>
    <property type="match status" value="1"/>
</dbReference>
<dbReference type="SUPFAM" id="SSF82171">
    <property type="entry name" value="DPP6 N-terminal domain-like"/>
    <property type="match status" value="1"/>
</dbReference>
<evidence type="ECO:0000313" key="2">
    <source>
        <dbReference type="EMBL" id="MBE1585379.1"/>
    </source>
</evidence>
<reference evidence="2 3" key="1">
    <citation type="submission" date="2020-10" db="EMBL/GenBank/DDBJ databases">
        <title>Sequencing the genomes of 1000 actinobacteria strains.</title>
        <authorList>
            <person name="Klenk H.-P."/>
        </authorList>
    </citation>
    <scope>NUCLEOTIDE SEQUENCE [LARGE SCALE GENOMIC DNA]</scope>
    <source>
        <strain evidence="2 3">DSM 43173</strain>
    </source>
</reference>
<dbReference type="EMBL" id="JADBEK010000001">
    <property type="protein sequence ID" value="MBE1585379.1"/>
    <property type="molecule type" value="Genomic_DNA"/>
</dbReference>
<organism evidence="2 3">
    <name type="scientific">Nonomuraea angiospora</name>
    <dbReference type="NCBI Taxonomy" id="46172"/>
    <lineage>
        <taxon>Bacteria</taxon>
        <taxon>Bacillati</taxon>
        <taxon>Actinomycetota</taxon>
        <taxon>Actinomycetes</taxon>
        <taxon>Streptosporangiales</taxon>
        <taxon>Streptosporangiaceae</taxon>
        <taxon>Nonomuraea</taxon>
    </lineage>
</organism>
<name>A0ABR9LXK6_9ACTN</name>
<dbReference type="Pfam" id="PF14583">
    <property type="entry name" value="Pectate_lyase22"/>
    <property type="match status" value="1"/>
</dbReference>
<accession>A0ABR9LXK6</accession>
<sequence length="343" mass="37215">MNISTGAHLTYPHANGFHAGGERLVVTRWDPDRLATGFASVAWRSPGEADPREVCGLPDRCAKEGTVWFDVARAAERLAAVWDDALHVVDLADHAAEPETVYRAPAGRTLQGLVSISASGDRVLFSEESPGAYTLLEMDVDTGGVRELHTRDWWANHAHYCPADEEWIGFSHEGPTETVPDRVWARHAVEMPEGRCVLKQPEGLCFGHERWAHHAVGAVVVAYGVSPAEPRGLYWTSPDEPSGRLLSRGDRYWHCDISRDGTLAVVDTTGPADRPGKGWDGADGVADVLLVDLAEGRTTPLARTRATRHPAHPHPVFAPDGSAVLFNDLGADGTLSVTRVDLP</sequence>
<evidence type="ECO:0000313" key="3">
    <source>
        <dbReference type="Proteomes" id="UP000633509"/>
    </source>
</evidence>